<name>A0A8K0T240_9HYPO</name>
<proteinExistence type="predicted"/>
<dbReference type="Proteomes" id="UP000813444">
    <property type="component" value="Unassembled WGS sequence"/>
</dbReference>
<organism evidence="2 3">
    <name type="scientific">Stachybotrys elegans</name>
    <dbReference type="NCBI Taxonomy" id="80388"/>
    <lineage>
        <taxon>Eukaryota</taxon>
        <taxon>Fungi</taxon>
        <taxon>Dikarya</taxon>
        <taxon>Ascomycota</taxon>
        <taxon>Pezizomycotina</taxon>
        <taxon>Sordariomycetes</taxon>
        <taxon>Hypocreomycetidae</taxon>
        <taxon>Hypocreales</taxon>
        <taxon>Stachybotryaceae</taxon>
        <taxon>Stachybotrys</taxon>
    </lineage>
</organism>
<protein>
    <recommendedName>
        <fullName evidence="1">Rhodanese domain-containing protein</fullName>
    </recommendedName>
</protein>
<dbReference type="AlphaFoldDB" id="A0A8K0T240"/>
<evidence type="ECO:0000313" key="2">
    <source>
        <dbReference type="EMBL" id="KAH7328808.1"/>
    </source>
</evidence>
<gene>
    <name evidence="2" type="ORF">B0I35DRAFT_473479</name>
</gene>
<evidence type="ECO:0000313" key="3">
    <source>
        <dbReference type="Proteomes" id="UP000813444"/>
    </source>
</evidence>
<feature type="domain" description="Rhodanese" evidence="1">
    <location>
        <begin position="78"/>
        <end position="102"/>
    </location>
</feature>
<evidence type="ECO:0000259" key="1">
    <source>
        <dbReference type="PROSITE" id="PS50206"/>
    </source>
</evidence>
<comment type="caution">
    <text evidence="2">The sequence shown here is derived from an EMBL/GenBank/DDBJ whole genome shotgun (WGS) entry which is preliminary data.</text>
</comment>
<accession>A0A8K0T240</accession>
<sequence length="157" mass="17223">MVRGYDQEYVRQVAKAPAAGLRTTYRVSGGTLQHGSVQVRFGIRHADSEQVIATQRVDEAGALSVKLIQNNRAFGDVADFATVNIYEGGMTTYRRMGIPQVKDKNQRAHVLIVITGYNAQEMPIQLSLSKTPAWEVPTGDIPVRIIGIECALHALDS</sequence>
<dbReference type="InterPro" id="IPR001763">
    <property type="entry name" value="Rhodanese-like_dom"/>
</dbReference>
<dbReference type="PROSITE" id="PS50206">
    <property type="entry name" value="RHODANESE_3"/>
    <property type="match status" value="1"/>
</dbReference>
<keyword evidence="3" id="KW-1185">Reference proteome</keyword>
<reference evidence="2" key="1">
    <citation type="journal article" date="2021" name="Nat. Commun.">
        <title>Genetic determinants of endophytism in the Arabidopsis root mycobiome.</title>
        <authorList>
            <person name="Mesny F."/>
            <person name="Miyauchi S."/>
            <person name="Thiergart T."/>
            <person name="Pickel B."/>
            <person name="Atanasova L."/>
            <person name="Karlsson M."/>
            <person name="Huettel B."/>
            <person name="Barry K.W."/>
            <person name="Haridas S."/>
            <person name="Chen C."/>
            <person name="Bauer D."/>
            <person name="Andreopoulos W."/>
            <person name="Pangilinan J."/>
            <person name="LaButti K."/>
            <person name="Riley R."/>
            <person name="Lipzen A."/>
            <person name="Clum A."/>
            <person name="Drula E."/>
            <person name="Henrissat B."/>
            <person name="Kohler A."/>
            <person name="Grigoriev I.V."/>
            <person name="Martin F.M."/>
            <person name="Hacquard S."/>
        </authorList>
    </citation>
    <scope>NUCLEOTIDE SEQUENCE</scope>
    <source>
        <strain evidence="2">MPI-CAGE-CH-0235</strain>
    </source>
</reference>
<dbReference type="EMBL" id="JAGPNK010000001">
    <property type="protein sequence ID" value="KAH7328808.1"/>
    <property type="molecule type" value="Genomic_DNA"/>
</dbReference>